<organism evidence="2 3">
    <name type="scientific">Denitromonas halophila</name>
    <dbReference type="NCBI Taxonomy" id="1629404"/>
    <lineage>
        <taxon>Bacteria</taxon>
        <taxon>Pseudomonadati</taxon>
        <taxon>Pseudomonadota</taxon>
        <taxon>Betaproteobacteria</taxon>
        <taxon>Rhodocyclales</taxon>
        <taxon>Zoogloeaceae</taxon>
        <taxon>Denitromonas</taxon>
    </lineage>
</organism>
<accession>A0A557QEQ5</accession>
<evidence type="ECO:0000313" key="3">
    <source>
        <dbReference type="Proteomes" id="UP000319502"/>
    </source>
</evidence>
<dbReference type="OrthoDB" id="6115415at2"/>
<evidence type="ECO:0000259" key="1">
    <source>
        <dbReference type="Pfam" id="PF22308"/>
    </source>
</evidence>
<dbReference type="InterPro" id="IPR054242">
    <property type="entry name" value="DUF6969"/>
</dbReference>
<dbReference type="AlphaFoldDB" id="A0A557QEQ5"/>
<feature type="domain" description="DUF6969" evidence="1">
    <location>
        <begin position="27"/>
        <end position="229"/>
    </location>
</feature>
<keyword evidence="3" id="KW-1185">Reference proteome</keyword>
<gene>
    <name evidence="2" type="ORF">FHP91_19650</name>
</gene>
<reference evidence="2 3" key="1">
    <citation type="submission" date="2019-07" db="EMBL/GenBank/DDBJ databases">
        <title>The pathways for chlorine oxyanion respiration interact through the shared metabolite chlorate.</title>
        <authorList>
            <person name="Barnum T.P."/>
            <person name="Cheng Y."/>
            <person name="Hill K.A."/>
            <person name="Lucas L.N."/>
            <person name="Carlson H.K."/>
            <person name="Coates J.D."/>
        </authorList>
    </citation>
    <scope>NUCLEOTIDE SEQUENCE [LARGE SCALE GENOMIC DNA]</scope>
    <source>
        <strain evidence="2 3">SFB-3</strain>
    </source>
</reference>
<proteinExistence type="predicted"/>
<dbReference type="Proteomes" id="UP000319502">
    <property type="component" value="Unassembled WGS sequence"/>
</dbReference>
<name>A0A557QEQ5_9RHOO</name>
<sequence length="243" mass="27231">MSSTLRLDDYLPDLAGIPRARRMQMQAAARDIEECYRVLRKGGLNVVGEVLRGGGEFVELAHYPADDVYDRDTHGQYYYHAHRGVDAEHGHFHTFVRAGGVPDGRVPLAVPHASEARPTGDAAICHLIAVSMDGWGYPSGLFTTNRWVTDESWYAADDAIAILQHFEIDHAFPSWPTNRWLTALLRLYGPQIEGLLRHRDAVMSDCQRDRPGDDVYEDRNIDVIGYLPIAVDTFAAALTESLR</sequence>
<dbReference type="Pfam" id="PF22308">
    <property type="entry name" value="DUF6969"/>
    <property type="match status" value="1"/>
</dbReference>
<dbReference type="RefSeq" id="WP_144311203.1">
    <property type="nucleotide sequence ID" value="NZ_VMNK01000020.1"/>
</dbReference>
<dbReference type="EMBL" id="VMNK01000020">
    <property type="protein sequence ID" value="TVO51390.1"/>
    <property type="molecule type" value="Genomic_DNA"/>
</dbReference>
<comment type="caution">
    <text evidence="2">The sequence shown here is derived from an EMBL/GenBank/DDBJ whole genome shotgun (WGS) entry which is preliminary data.</text>
</comment>
<protein>
    <recommendedName>
        <fullName evidence="1">DUF6969 domain-containing protein</fullName>
    </recommendedName>
</protein>
<evidence type="ECO:0000313" key="2">
    <source>
        <dbReference type="EMBL" id="TVO51390.1"/>
    </source>
</evidence>